<feature type="domain" description="Acyl-CoA dehydrogenase/oxidase C-terminal" evidence="7">
    <location>
        <begin position="226"/>
        <end position="373"/>
    </location>
</feature>
<dbReference type="InterPro" id="IPR006091">
    <property type="entry name" value="Acyl-CoA_Oxase/DH_mid-dom"/>
</dbReference>
<feature type="region of interest" description="Disordered" evidence="6">
    <location>
        <begin position="571"/>
        <end position="622"/>
    </location>
</feature>
<dbReference type="InterPro" id="IPR009075">
    <property type="entry name" value="AcylCo_DH/oxidase_C"/>
</dbReference>
<organism evidence="9 10">
    <name type="scientific">Micromonospora robiginosa</name>
    <dbReference type="NCBI Taxonomy" id="2749844"/>
    <lineage>
        <taxon>Bacteria</taxon>
        <taxon>Bacillati</taxon>
        <taxon>Actinomycetota</taxon>
        <taxon>Actinomycetes</taxon>
        <taxon>Micromonosporales</taxon>
        <taxon>Micromonosporaceae</taxon>
        <taxon>Micromonospora</taxon>
    </lineage>
</organism>
<feature type="compositionally biased region" description="Low complexity" evidence="6">
    <location>
        <begin position="606"/>
        <end position="622"/>
    </location>
</feature>
<dbReference type="Pfam" id="PF02770">
    <property type="entry name" value="Acyl-CoA_dh_M"/>
    <property type="match status" value="1"/>
</dbReference>
<dbReference type="InterPro" id="IPR036250">
    <property type="entry name" value="AcylCo_DH-like_C"/>
</dbReference>
<keyword evidence="10" id="KW-1185">Reference proteome</keyword>
<evidence type="ECO:0000259" key="8">
    <source>
        <dbReference type="Pfam" id="PF02770"/>
    </source>
</evidence>
<evidence type="ECO:0000313" key="10">
    <source>
        <dbReference type="Proteomes" id="UP000510844"/>
    </source>
</evidence>
<evidence type="ECO:0000256" key="3">
    <source>
        <dbReference type="ARBA" id="ARBA00022630"/>
    </source>
</evidence>
<evidence type="ECO:0000256" key="2">
    <source>
        <dbReference type="ARBA" id="ARBA00009347"/>
    </source>
</evidence>
<dbReference type="EMBL" id="CP059322">
    <property type="protein sequence ID" value="QLQ35851.1"/>
    <property type="molecule type" value="Genomic_DNA"/>
</dbReference>
<reference evidence="10" key="1">
    <citation type="submission" date="2020-07" db="EMBL/GenBank/DDBJ databases">
        <title>A new Micromonospora strain with potent antibiotic activity isolated from the microbiome of a mid-Atlantic deep-sea sponge.</title>
        <authorList>
            <person name="Back C.R."/>
            <person name="Stennett H.L."/>
            <person name="Williams S.E."/>
            <person name="Wang L."/>
            <person name="Ojeda Gomez J."/>
            <person name="Abdulle O.M."/>
            <person name="Duffy T."/>
            <person name="Hendry K.R."/>
            <person name="Powell D."/>
            <person name="Stach J.E."/>
            <person name="Essex-Lopresti A.E."/>
            <person name="Willis C.L."/>
            <person name="Curnow P."/>
            <person name="Race P.R."/>
        </authorList>
    </citation>
    <scope>NUCLEOTIDE SEQUENCE [LARGE SCALE GENOMIC DNA]</scope>
    <source>
        <strain evidence="10">28ISP2-46</strain>
    </source>
</reference>
<dbReference type="GO" id="GO:0003995">
    <property type="term" value="F:acyl-CoA dehydrogenase activity"/>
    <property type="evidence" value="ECO:0007669"/>
    <property type="project" value="TreeGrafter"/>
</dbReference>
<dbReference type="Gene3D" id="2.40.110.10">
    <property type="entry name" value="Butyryl-CoA Dehydrogenase, subunit A, domain 2"/>
    <property type="match status" value="1"/>
</dbReference>
<dbReference type="GO" id="GO:0005886">
    <property type="term" value="C:plasma membrane"/>
    <property type="evidence" value="ECO:0007669"/>
    <property type="project" value="TreeGrafter"/>
</dbReference>
<protein>
    <submittedName>
        <fullName evidence="9">Acyl-CoA dehydrogenase</fullName>
    </submittedName>
</protein>
<feature type="domain" description="Acyl-CoA oxidase/dehydrogenase middle" evidence="8">
    <location>
        <begin position="126"/>
        <end position="215"/>
    </location>
</feature>
<dbReference type="InterPro" id="IPR037069">
    <property type="entry name" value="AcylCoA_DH/ox_N_sf"/>
</dbReference>
<dbReference type="InterPro" id="IPR009100">
    <property type="entry name" value="AcylCoA_DH/oxidase_NM_dom_sf"/>
</dbReference>
<keyword evidence="3 5" id="KW-0285">Flavoprotein</keyword>
<dbReference type="Proteomes" id="UP000510844">
    <property type="component" value="Chromosome"/>
</dbReference>
<dbReference type="GO" id="GO:0050660">
    <property type="term" value="F:flavin adenine dinucleotide binding"/>
    <property type="evidence" value="ECO:0007669"/>
    <property type="project" value="InterPro"/>
</dbReference>
<evidence type="ECO:0000313" key="9">
    <source>
        <dbReference type="EMBL" id="QLQ35851.1"/>
    </source>
</evidence>
<sequence>MTPDEAPAWRRLSPLPLDRLAPLPALAEHLDRPEAGRLLAEADASRTPPDDVLAALRSLGVAAVYDPATATAVHVNALNAVLARHSGSLAITLGVNALALLPLYIAGTPPQRDRVGAVLRAGGSAAMLLTELAHGSNLARIATRAVPDGDGWRLTGEKHLINGGRRHDLLVTLARVDGGDDLGLFLAERDGTVHALPAWRTLPTAAADISGVRLDGTAAQPVGAPGDGAAVLRLTLALSRGGIGSLASGAASGALAQAVRYARERDVYGEPIVHLGAIAEHLFRAAALDVLVAAAAVKATFLINTLGPAAAHATAVAKYACCRLAEEAVTEGRAVLGSRALVEEFGYAAQVRDVLLYGVFDGTSHILLDQLQWRLERFAAGPARGDDGYRVLAEAYASAPQPLVDVARLRVRPFAPNPALRAATLAAATDRPAVGALATLLRRLFDVVGRARRSGRWAADQAWRFAGAGILAEAEALLAAVELVDPCARALLGLPGRAGEVDEAALGYALGWRGVGLAAQVDELAADLAADGRPGTDDPSTAVETDDPAGTDDVRAAFAGERAPARAALRRWLTSTPAGPSRPGPAAVPDAPASTPDRPTRRPGSAPGTAGAADRSAAGAAR</sequence>
<evidence type="ECO:0000256" key="6">
    <source>
        <dbReference type="SAM" id="MobiDB-lite"/>
    </source>
</evidence>
<accession>A0A7L6B1Y9</accession>
<feature type="region of interest" description="Disordered" evidence="6">
    <location>
        <begin position="529"/>
        <end position="552"/>
    </location>
</feature>
<keyword evidence="4 5" id="KW-0274">FAD</keyword>
<evidence type="ECO:0000256" key="4">
    <source>
        <dbReference type="ARBA" id="ARBA00022827"/>
    </source>
</evidence>
<dbReference type="InterPro" id="IPR046373">
    <property type="entry name" value="Acyl-CoA_Oxase/DH_mid-dom_sf"/>
</dbReference>
<dbReference type="CDD" id="cd00567">
    <property type="entry name" value="ACAD"/>
    <property type="match status" value="1"/>
</dbReference>
<dbReference type="Gene3D" id="1.10.540.10">
    <property type="entry name" value="Acyl-CoA dehydrogenase/oxidase, N-terminal domain"/>
    <property type="match status" value="1"/>
</dbReference>
<evidence type="ECO:0000256" key="5">
    <source>
        <dbReference type="RuleBase" id="RU362125"/>
    </source>
</evidence>
<dbReference type="SUPFAM" id="SSF47203">
    <property type="entry name" value="Acyl-CoA dehydrogenase C-terminal domain-like"/>
    <property type="match status" value="1"/>
</dbReference>
<dbReference type="PANTHER" id="PTHR43884:SF19">
    <property type="entry name" value="ACYL-COA DEHYDROGENASE FADE4-RELATED"/>
    <property type="match status" value="1"/>
</dbReference>
<dbReference type="RefSeq" id="WP_181568378.1">
    <property type="nucleotide sequence ID" value="NZ_CP059322.2"/>
</dbReference>
<name>A0A7L6B1Y9_9ACTN</name>
<dbReference type="Gene3D" id="1.20.140.10">
    <property type="entry name" value="Butyryl-CoA Dehydrogenase, subunit A, domain 3"/>
    <property type="match status" value="1"/>
</dbReference>
<dbReference type="Pfam" id="PF00441">
    <property type="entry name" value="Acyl-CoA_dh_1"/>
    <property type="match status" value="1"/>
</dbReference>
<comment type="cofactor">
    <cofactor evidence="1 5">
        <name>FAD</name>
        <dbReference type="ChEBI" id="CHEBI:57692"/>
    </cofactor>
</comment>
<keyword evidence="5" id="KW-0560">Oxidoreductase</keyword>
<reference evidence="9 10" key="2">
    <citation type="journal article" date="2021" name="Mar. Drugs">
        <title>A New Micromonospora Strain with Antibiotic Activity Isolated from the Microbiome of a Mid-Atlantic Deep-Sea Sponge.</title>
        <authorList>
            <person name="Back C.R."/>
            <person name="Stennett H.L."/>
            <person name="Williams S.E."/>
            <person name="Wang L."/>
            <person name="Ojeda Gomez J."/>
            <person name="Abdulle O.M."/>
            <person name="Duffy T."/>
            <person name="Neal C."/>
            <person name="Mantell J."/>
            <person name="Jepson M.A."/>
            <person name="Hendry K.R."/>
            <person name="Powell D."/>
            <person name="Stach J.E.M."/>
            <person name="Essex-Lopresti A.E."/>
            <person name="Willis C.L."/>
            <person name="Curnow P."/>
            <person name="Race P.R."/>
        </authorList>
    </citation>
    <scope>NUCLEOTIDE SEQUENCE [LARGE SCALE GENOMIC DNA]</scope>
    <source>
        <strain evidence="9 10">28ISP2-46</strain>
    </source>
</reference>
<proteinExistence type="inferred from homology"/>
<comment type="similarity">
    <text evidence="2 5">Belongs to the acyl-CoA dehydrogenase family.</text>
</comment>
<gene>
    <name evidence="9" type="ORF">H1D33_21170</name>
</gene>
<dbReference type="KEGG" id="mfeu:H1D33_21170"/>
<evidence type="ECO:0000259" key="7">
    <source>
        <dbReference type="Pfam" id="PF00441"/>
    </source>
</evidence>
<dbReference type="SUPFAM" id="SSF56645">
    <property type="entry name" value="Acyl-CoA dehydrogenase NM domain-like"/>
    <property type="match status" value="1"/>
</dbReference>
<dbReference type="PANTHER" id="PTHR43884">
    <property type="entry name" value="ACYL-COA DEHYDROGENASE"/>
    <property type="match status" value="1"/>
</dbReference>
<evidence type="ECO:0000256" key="1">
    <source>
        <dbReference type="ARBA" id="ARBA00001974"/>
    </source>
</evidence>
<dbReference type="AlphaFoldDB" id="A0A7L6B1Y9"/>